<gene>
    <name evidence="1" type="ORF">DKLEMCON_00005</name>
</gene>
<name>A0A7G9ZD89_9EURY</name>
<sequence>MSVVEYSAFSLRESHTTGLAFEHLVAFGIEPFLADVASVSLSIIGTNIVNSISLLSWAKKE</sequence>
<dbReference type="AlphaFoldDB" id="A0A7G9ZD89"/>
<accession>A0A7G9ZD89</accession>
<dbReference type="EMBL" id="MT631717">
    <property type="protein sequence ID" value="QNO58223.1"/>
    <property type="molecule type" value="Genomic_DNA"/>
</dbReference>
<proteinExistence type="predicted"/>
<evidence type="ECO:0000313" key="1">
    <source>
        <dbReference type="EMBL" id="QNO58223.1"/>
    </source>
</evidence>
<protein>
    <submittedName>
        <fullName evidence="1">Uncharacterized protein</fullName>
    </submittedName>
</protein>
<reference evidence="1" key="1">
    <citation type="submission" date="2020-06" db="EMBL/GenBank/DDBJ databases">
        <title>Unique genomic features of the anaerobic methanotrophic archaea.</title>
        <authorList>
            <person name="Chadwick G.L."/>
            <person name="Skennerton C.T."/>
            <person name="Laso-Perez R."/>
            <person name="Leu A.O."/>
            <person name="Speth D.R."/>
            <person name="Yu H."/>
            <person name="Morgan-Lang C."/>
            <person name="Hatzenpichler R."/>
            <person name="Goudeau D."/>
            <person name="Malmstrom R."/>
            <person name="Brazelton W.J."/>
            <person name="Woyke T."/>
            <person name="Hallam S.J."/>
            <person name="Tyson G.W."/>
            <person name="Wegener G."/>
            <person name="Boetius A."/>
            <person name="Orphan V."/>
        </authorList>
    </citation>
    <scope>NUCLEOTIDE SEQUENCE</scope>
</reference>
<organism evidence="1">
    <name type="scientific">Candidatus Methanophaga sp. ANME-1 ERB7</name>
    <dbReference type="NCBI Taxonomy" id="2759913"/>
    <lineage>
        <taxon>Archaea</taxon>
        <taxon>Methanobacteriati</taxon>
        <taxon>Methanobacteriota</taxon>
        <taxon>Stenosarchaea group</taxon>
        <taxon>Methanomicrobia</taxon>
        <taxon>Candidatus Methanophagales</taxon>
        <taxon>Candidatus Methanophagaceae</taxon>
        <taxon>Candidatus Methanophaga</taxon>
    </lineage>
</organism>